<dbReference type="GO" id="GO:0030170">
    <property type="term" value="F:pyridoxal phosphate binding"/>
    <property type="evidence" value="ECO:0007669"/>
    <property type="project" value="InterPro"/>
</dbReference>
<organism evidence="8 9">
    <name type="scientific">Rhodovibrio salinarum</name>
    <dbReference type="NCBI Taxonomy" id="1087"/>
    <lineage>
        <taxon>Bacteria</taxon>
        <taxon>Pseudomonadati</taxon>
        <taxon>Pseudomonadota</taxon>
        <taxon>Alphaproteobacteria</taxon>
        <taxon>Rhodospirillales</taxon>
        <taxon>Rhodovibrionaceae</taxon>
        <taxon>Rhodovibrio</taxon>
    </lineage>
</organism>
<keyword evidence="9" id="KW-1185">Reference proteome</keyword>
<dbReference type="GO" id="GO:0003677">
    <property type="term" value="F:DNA binding"/>
    <property type="evidence" value="ECO:0007669"/>
    <property type="project" value="UniProtKB-KW"/>
</dbReference>
<dbReference type="InterPro" id="IPR051446">
    <property type="entry name" value="HTH_trans_reg/aminotransferase"/>
</dbReference>
<dbReference type="CDD" id="cd07377">
    <property type="entry name" value="WHTH_GntR"/>
    <property type="match status" value="1"/>
</dbReference>
<dbReference type="EMBL" id="NRRE01000020">
    <property type="protein sequence ID" value="MBK1697017.1"/>
    <property type="molecule type" value="Genomic_DNA"/>
</dbReference>
<dbReference type="Gene3D" id="1.10.10.10">
    <property type="entry name" value="Winged helix-like DNA-binding domain superfamily/Winged helix DNA-binding domain"/>
    <property type="match status" value="1"/>
</dbReference>
<evidence type="ECO:0000256" key="4">
    <source>
        <dbReference type="ARBA" id="ARBA00023125"/>
    </source>
</evidence>
<sequence>MARSADRAPLLGIALDPESDTPRHRQLYRALRAAVLAGRLAPGARLPSTRALADELGCARNTVVSAFEQLFAEGYLEGKVGSGTYVSRQLPETLLTAESKPAAWEPAPNDTARSRRLSARGQRLAALGLPRHRRPRAFNPGEPELAQFPFDTWARLLQRSWRAPGRDRLMHNPPGGDPALRRAVAGHLNRVRGLDCTPEQVLITGGAQQALDIVARLLCDPGDRVWMEEPGYPGLRGALAAAGAVPVPVAMDGEGLSVAAGRALAPEARLAVVAPSHAYPLGTVMSLARRLTLLDWASEIGGWIVEDDYDSEYRYAGQPLAALAGLDRGRRTIYIGTFSKVLFPSLRVGYLVVPEDLADPMARARRGLDDHPGSTVQPALAAFIEEGHFAQHLRRMRRLYAARQEALLEAGRRHLSGLLALQPDVAGMHLVAGLDPALAAHADDRRCAHAADAHGVAAPALSGYYQGAPDRQGLLLGYAAVTETEIARAAHRLARALETLV</sequence>
<keyword evidence="4" id="KW-0238">DNA-binding</keyword>
<dbReference type="PRINTS" id="PR00035">
    <property type="entry name" value="HTHGNTR"/>
</dbReference>
<dbReference type="RefSeq" id="WP_037255565.1">
    <property type="nucleotide sequence ID" value="NZ_NRRE01000020.1"/>
</dbReference>
<evidence type="ECO:0000256" key="1">
    <source>
        <dbReference type="ARBA" id="ARBA00005384"/>
    </source>
</evidence>
<evidence type="ECO:0000313" key="8">
    <source>
        <dbReference type="EMBL" id="MBK1697017.1"/>
    </source>
</evidence>
<dbReference type="Pfam" id="PF00155">
    <property type="entry name" value="Aminotran_1_2"/>
    <property type="match status" value="1"/>
</dbReference>
<protein>
    <submittedName>
        <fullName evidence="8">PLP-dependent aminotransferase family protein</fullName>
    </submittedName>
</protein>
<dbReference type="InterPro" id="IPR004839">
    <property type="entry name" value="Aminotransferase_I/II_large"/>
</dbReference>
<dbReference type="Proteomes" id="UP000778970">
    <property type="component" value="Unassembled WGS sequence"/>
</dbReference>
<keyword evidence="2" id="KW-0663">Pyridoxal phosphate</keyword>
<accession>A0A934UZB6</accession>
<keyword evidence="8" id="KW-0808">Transferase</keyword>
<evidence type="ECO:0000259" key="7">
    <source>
        <dbReference type="PROSITE" id="PS50949"/>
    </source>
</evidence>
<dbReference type="SUPFAM" id="SSF46785">
    <property type="entry name" value="Winged helix' DNA-binding domain"/>
    <property type="match status" value="1"/>
</dbReference>
<comment type="similarity">
    <text evidence="1">In the C-terminal section; belongs to the class-I pyridoxal-phosphate-dependent aminotransferase family.</text>
</comment>
<reference evidence="8" key="1">
    <citation type="submission" date="2017-08" db="EMBL/GenBank/DDBJ databases">
        <authorList>
            <person name="Imhoff J.F."/>
            <person name="Rahn T."/>
            <person name="Kuenzel S."/>
            <person name="Neulinger S.C."/>
        </authorList>
    </citation>
    <scope>NUCLEOTIDE SEQUENCE</scope>
    <source>
        <strain evidence="8">DSM 9154</strain>
    </source>
</reference>
<gene>
    <name evidence="8" type="ORF">CKO21_07130</name>
</gene>
<name>A0A934UZB6_9PROT</name>
<dbReference type="GO" id="GO:0003700">
    <property type="term" value="F:DNA-binding transcription factor activity"/>
    <property type="evidence" value="ECO:0007669"/>
    <property type="project" value="InterPro"/>
</dbReference>
<keyword evidence="5" id="KW-0804">Transcription</keyword>
<dbReference type="InterPro" id="IPR015424">
    <property type="entry name" value="PyrdxlP-dep_Trfase"/>
</dbReference>
<dbReference type="InterPro" id="IPR036390">
    <property type="entry name" value="WH_DNA-bd_sf"/>
</dbReference>
<dbReference type="GO" id="GO:0008483">
    <property type="term" value="F:transaminase activity"/>
    <property type="evidence" value="ECO:0007669"/>
    <property type="project" value="UniProtKB-KW"/>
</dbReference>
<evidence type="ECO:0000256" key="5">
    <source>
        <dbReference type="ARBA" id="ARBA00023163"/>
    </source>
</evidence>
<evidence type="ECO:0000256" key="3">
    <source>
        <dbReference type="ARBA" id="ARBA00023015"/>
    </source>
</evidence>
<dbReference type="PANTHER" id="PTHR46577">
    <property type="entry name" value="HTH-TYPE TRANSCRIPTIONAL REGULATORY PROTEIN GABR"/>
    <property type="match status" value="1"/>
</dbReference>
<dbReference type="Pfam" id="PF00392">
    <property type="entry name" value="GntR"/>
    <property type="match status" value="1"/>
</dbReference>
<feature type="region of interest" description="Disordered" evidence="6">
    <location>
        <begin position="97"/>
        <end position="118"/>
    </location>
</feature>
<evidence type="ECO:0000256" key="2">
    <source>
        <dbReference type="ARBA" id="ARBA00022898"/>
    </source>
</evidence>
<dbReference type="InterPro" id="IPR036388">
    <property type="entry name" value="WH-like_DNA-bd_sf"/>
</dbReference>
<dbReference type="SUPFAM" id="SSF53383">
    <property type="entry name" value="PLP-dependent transferases"/>
    <property type="match status" value="1"/>
</dbReference>
<dbReference type="SMART" id="SM00345">
    <property type="entry name" value="HTH_GNTR"/>
    <property type="match status" value="1"/>
</dbReference>
<dbReference type="AlphaFoldDB" id="A0A934UZB6"/>
<keyword evidence="3" id="KW-0805">Transcription regulation</keyword>
<dbReference type="PANTHER" id="PTHR46577:SF1">
    <property type="entry name" value="HTH-TYPE TRANSCRIPTIONAL REGULATORY PROTEIN GABR"/>
    <property type="match status" value="1"/>
</dbReference>
<keyword evidence="8" id="KW-0032">Aminotransferase</keyword>
<evidence type="ECO:0000313" key="9">
    <source>
        <dbReference type="Proteomes" id="UP000778970"/>
    </source>
</evidence>
<dbReference type="PROSITE" id="PS50949">
    <property type="entry name" value="HTH_GNTR"/>
    <property type="match status" value="1"/>
</dbReference>
<dbReference type="Gene3D" id="3.40.640.10">
    <property type="entry name" value="Type I PLP-dependent aspartate aminotransferase-like (Major domain)"/>
    <property type="match status" value="1"/>
</dbReference>
<dbReference type="CDD" id="cd00609">
    <property type="entry name" value="AAT_like"/>
    <property type="match status" value="1"/>
</dbReference>
<feature type="domain" description="HTH gntR-type" evidence="7">
    <location>
        <begin position="21"/>
        <end position="89"/>
    </location>
</feature>
<reference evidence="8" key="2">
    <citation type="journal article" date="2020" name="Microorganisms">
        <title>Osmotic Adaptation and Compatible Solute Biosynthesis of Phototrophic Bacteria as Revealed from Genome Analyses.</title>
        <authorList>
            <person name="Imhoff J.F."/>
            <person name="Rahn T."/>
            <person name="Kunzel S."/>
            <person name="Keller A."/>
            <person name="Neulinger S.C."/>
        </authorList>
    </citation>
    <scope>NUCLEOTIDE SEQUENCE</scope>
    <source>
        <strain evidence="8">DSM 9154</strain>
    </source>
</reference>
<evidence type="ECO:0000256" key="6">
    <source>
        <dbReference type="SAM" id="MobiDB-lite"/>
    </source>
</evidence>
<comment type="caution">
    <text evidence="8">The sequence shown here is derived from an EMBL/GenBank/DDBJ whole genome shotgun (WGS) entry which is preliminary data.</text>
</comment>
<proteinExistence type="inferred from homology"/>
<dbReference type="InterPro" id="IPR015421">
    <property type="entry name" value="PyrdxlP-dep_Trfase_major"/>
</dbReference>
<dbReference type="InterPro" id="IPR000524">
    <property type="entry name" value="Tscrpt_reg_HTH_GntR"/>
</dbReference>